<gene>
    <name evidence="1" type="ORF">GCM10023171_22590</name>
</gene>
<protein>
    <recommendedName>
        <fullName evidence="3">Macro domain-containing protein</fullName>
    </recommendedName>
</protein>
<evidence type="ECO:0000313" key="1">
    <source>
        <dbReference type="EMBL" id="GAA4486514.1"/>
    </source>
</evidence>
<dbReference type="RefSeq" id="WP_345187025.1">
    <property type="nucleotide sequence ID" value="NZ_BAABGP010000016.1"/>
</dbReference>
<proteinExistence type="predicted"/>
<dbReference type="Proteomes" id="UP001500731">
    <property type="component" value="Unassembled WGS sequence"/>
</dbReference>
<accession>A0ABP8PF15</accession>
<organism evidence="1 2">
    <name type="scientific">Microbacterium panaciterrae</name>
    <dbReference type="NCBI Taxonomy" id="985759"/>
    <lineage>
        <taxon>Bacteria</taxon>
        <taxon>Bacillati</taxon>
        <taxon>Actinomycetota</taxon>
        <taxon>Actinomycetes</taxon>
        <taxon>Micrococcales</taxon>
        <taxon>Microbacteriaceae</taxon>
        <taxon>Microbacterium</taxon>
    </lineage>
</organism>
<sequence length="124" mass="13319">MEITPRRITELEPDEVFVFGSNAEGAHGDGAALIAYERFGAVWGEGHGHQGQTYAIDTMSGLDELAAEAQAFIDYAAQHAELRFLLTPVGCGIARYTPAQVAPMFRGASENVTIPESFVPYLGS</sequence>
<dbReference type="EMBL" id="BAABGP010000016">
    <property type="protein sequence ID" value="GAA4486514.1"/>
    <property type="molecule type" value="Genomic_DNA"/>
</dbReference>
<evidence type="ECO:0008006" key="3">
    <source>
        <dbReference type="Google" id="ProtNLM"/>
    </source>
</evidence>
<name>A0ABP8PF15_9MICO</name>
<comment type="caution">
    <text evidence="1">The sequence shown here is derived from an EMBL/GenBank/DDBJ whole genome shotgun (WGS) entry which is preliminary data.</text>
</comment>
<reference evidence="2" key="1">
    <citation type="journal article" date="2019" name="Int. J. Syst. Evol. Microbiol.">
        <title>The Global Catalogue of Microorganisms (GCM) 10K type strain sequencing project: providing services to taxonomists for standard genome sequencing and annotation.</title>
        <authorList>
            <consortium name="The Broad Institute Genomics Platform"/>
            <consortium name="The Broad Institute Genome Sequencing Center for Infectious Disease"/>
            <person name="Wu L."/>
            <person name="Ma J."/>
        </authorList>
    </citation>
    <scope>NUCLEOTIDE SEQUENCE [LARGE SCALE GENOMIC DNA]</scope>
    <source>
        <strain evidence="2">JCM 17839</strain>
    </source>
</reference>
<evidence type="ECO:0000313" key="2">
    <source>
        <dbReference type="Proteomes" id="UP001500731"/>
    </source>
</evidence>
<keyword evidence="2" id="KW-1185">Reference proteome</keyword>